<dbReference type="Pfam" id="PF02845">
    <property type="entry name" value="CUE"/>
    <property type="match status" value="1"/>
</dbReference>
<name>A0A9J7LE84_BRAFL</name>
<feature type="compositionally biased region" description="Acidic residues" evidence="16">
    <location>
        <begin position="609"/>
        <end position="623"/>
    </location>
</feature>
<dbReference type="GO" id="GO:0005789">
    <property type="term" value="C:endoplasmic reticulum membrane"/>
    <property type="evidence" value="ECO:0007669"/>
    <property type="project" value="UniProtKB-SubCell"/>
</dbReference>
<evidence type="ECO:0000259" key="18">
    <source>
        <dbReference type="PROSITE" id="PS50089"/>
    </source>
</evidence>
<evidence type="ECO:0000256" key="10">
    <source>
        <dbReference type="ARBA" id="ARBA00023136"/>
    </source>
</evidence>
<dbReference type="SMART" id="SM01197">
    <property type="entry name" value="FANCL_C"/>
    <property type="match status" value="1"/>
</dbReference>
<dbReference type="GO" id="GO:0006511">
    <property type="term" value="P:ubiquitin-dependent protein catabolic process"/>
    <property type="evidence" value="ECO:0000318"/>
    <property type="project" value="GO_Central"/>
</dbReference>
<keyword evidence="5" id="KW-0479">Metal-binding</keyword>
<comment type="pathway">
    <text evidence="2">Protein modification; protein ubiquitination.</text>
</comment>
<dbReference type="PANTHER" id="PTHR15067">
    <property type="entry name" value="E3 UBIQUITIN-PROTEIN LIGASE RNF8"/>
    <property type="match status" value="1"/>
</dbReference>
<dbReference type="PANTHER" id="PTHR15067:SF5">
    <property type="entry name" value="E3 UBIQUITIN-PROTEIN LIGASE AMFR"/>
    <property type="match status" value="1"/>
</dbReference>
<evidence type="ECO:0000313" key="21">
    <source>
        <dbReference type="RefSeq" id="XP_035680190.1"/>
    </source>
</evidence>
<dbReference type="GO" id="GO:0000151">
    <property type="term" value="C:ubiquitin ligase complex"/>
    <property type="evidence" value="ECO:0000318"/>
    <property type="project" value="GO_Central"/>
</dbReference>
<dbReference type="GO" id="GO:0070936">
    <property type="term" value="P:protein K48-linked ubiquitination"/>
    <property type="evidence" value="ECO:0000318"/>
    <property type="project" value="GO_Central"/>
</dbReference>
<feature type="transmembrane region" description="Helical" evidence="17">
    <location>
        <begin position="102"/>
        <end position="128"/>
    </location>
</feature>
<dbReference type="FunFam" id="1.10.8.10:FF:000026">
    <property type="entry name" value="E3 ubiquitin-protein ligase AMFR"/>
    <property type="match status" value="1"/>
</dbReference>
<reference evidence="21" key="2">
    <citation type="submission" date="2025-08" db="UniProtKB">
        <authorList>
            <consortium name="RefSeq"/>
        </authorList>
    </citation>
    <scope>IDENTIFICATION</scope>
    <source>
        <strain evidence="21">S238N-H82</strain>
        <tissue evidence="21">Testes</tissue>
    </source>
</reference>
<dbReference type="EC" id="2.3.2.36" evidence="12"/>
<feature type="region of interest" description="Disordered" evidence="16">
    <location>
        <begin position="571"/>
        <end position="627"/>
    </location>
</feature>
<dbReference type="InterPro" id="IPR003892">
    <property type="entry name" value="CUE"/>
</dbReference>
<keyword evidence="4 17" id="KW-0812">Transmembrane</keyword>
<dbReference type="CDD" id="cd16455">
    <property type="entry name" value="RING-H2_AMFR"/>
    <property type="match status" value="1"/>
</dbReference>
<feature type="region of interest" description="Disordered" evidence="16">
    <location>
        <begin position="436"/>
        <end position="455"/>
    </location>
</feature>
<dbReference type="KEGG" id="bfo:118418408"/>
<dbReference type="GO" id="GO:0005783">
    <property type="term" value="C:endoplasmic reticulum"/>
    <property type="evidence" value="ECO:0000318"/>
    <property type="project" value="GO_Central"/>
</dbReference>
<organism evidence="20 21">
    <name type="scientific">Branchiostoma floridae</name>
    <name type="common">Florida lancelet</name>
    <name type="synonym">Amphioxus</name>
    <dbReference type="NCBI Taxonomy" id="7739"/>
    <lineage>
        <taxon>Eukaryota</taxon>
        <taxon>Metazoa</taxon>
        <taxon>Chordata</taxon>
        <taxon>Cephalochordata</taxon>
        <taxon>Leptocardii</taxon>
        <taxon>Amphioxiformes</taxon>
        <taxon>Branchiostomatidae</taxon>
        <taxon>Branchiostoma</taxon>
    </lineage>
</organism>
<dbReference type="SMART" id="SM00184">
    <property type="entry name" value="RING"/>
    <property type="match status" value="1"/>
</dbReference>
<evidence type="ECO:0000256" key="16">
    <source>
        <dbReference type="SAM" id="MobiDB-lite"/>
    </source>
</evidence>
<evidence type="ECO:0000256" key="13">
    <source>
        <dbReference type="ARBA" id="ARBA00069722"/>
    </source>
</evidence>
<evidence type="ECO:0000256" key="3">
    <source>
        <dbReference type="ARBA" id="ARBA00022679"/>
    </source>
</evidence>
<feature type="domain" description="CUE" evidence="19">
    <location>
        <begin position="510"/>
        <end position="552"/>
    </location>
</feature>
<dbReference type="InterPro" id="IPR057992">
    <property type="entry name" value="TPR_SYVN1_N"/>
</dbReference>
<evidence type="ECO:0000256" key="9">
    <source>
        <dbReference type="ARBA" id="ARBA00022989"/>
    </source>
</evidence>
<sequence length="758" mass="85465">MPFVLLDRVPLPSLKAYTACSIALLGFCLMYAHKQVTLEGRGLEDLNPPPPQEPTGMDARWWAWGKDVLGANPIPDPVQIELNRTIYTKAMMSVMLEETWCIWTWINTAYCCLILLGKAIQCLVFGDLRVSERQHIKDKFWNFVFYKFIFIFGVLNVQNMEEVVMWTAWFTLLGFLHIMTQLCRDRFEYLSFSPTTPMATHARVLALLSAVLLICSGLMGVCILVGLEAGLNTAAFMGAECLLLFIKTTYVIVRYAIHLYDVTNIGTWENRGTYVYYSELVMELTALIVDFCHHLHMLTYRWLRIFWRYHLFVRSDSSGKEKLLPTRELRLWGNIFLSMASLVICMQLRYLFHEIQRRMRKHSNYLRVVNGMEARFPSATQEELTANNDDCAICWDHMDTAKKLPCGHLFHTSCLRSWLEHDTSCPTCRMSLSISDNNGNTNNPPPPQNLPLNPPPLLGAPPPDMNAQVVNQRNHFFHFDGSRFASWLPSFSVEVMHTNMVGPQHAANSQLDAMAHQVQQMFPQVPLNIILDDLRLTRSMEITTDNILESRINIPLAATVRRGADNAAEFPTQQAQHGGADIPINVSHENLDDDDDDDDEDISLITDSESVEVSEEESEEEREMGDMAAGGASLAAAGDMSAEMDLDQAVFGAASSSYEASGDSSGAHGSAGPLEGLGSRFSKSPTERERMLADRKSALMEQARRKFIEREIGTQGVEGLEDIFRLSSSAQLEGRTEDEVSVRRRILAAAAERRLLQQ</sequence>
<dbReference type="InterPro" id="IPR013083">
    <property type="entry name" value="Znf_RING/FYVE/PHD"/>
</dbReference>
<feature type="transmembrane region" description="Helical" evidence="17">
    <location>
        <begin position="233"/>
        <end position="253"/>
    </location>
</feature>
<feature type="transmembrane region" description="Helical" evidence="17">
    <location>
        <begin position="12"/>
        <end position="32"/>
    </location>
</feature>
<evidence type="ECO:0000256" key="4">
    <source>
        <dbReference type="ARBA" id="ARBA00022692"/>
    </source>
</evidence>
<dbReference type="Gene3D" id="1.10.8.10">
    <property type="entry name" value="DNA helicase RuvA subunit, C-terminal domain"/>
    <property type="match status" value="1"/>
</dbReference>
<evidence type="ECO:0000256" key="1">
    <source>
        <dbReference type="ARBA" id="ARBA00004477"/>
    </source>
</evidence>
<feature type="compositionally biased region" description="Low complexity" evidence="16">
    <location>
        <begin position="657"/>
        <end position="672"/>
    </location>
</feature>
<evidence type="ECO:0000256" key="14">
    <source>
        <dbReference type="ARBA" id="ARBA00076914"/>
    </source>
</evidence>
<dbReference type="PROSITE" id="PS51140">
    <property type="entry name" value="CUE"/>
    <property type="match status" value="1"/>
</dbReference>
<feature type="compositionally biased region" description="Acidic residues" evidence="16">
    <location>
        <begin position="591"/>
        <end position="602"/>
    </location>
</feature>
<feature type="compositionally biased region" description="Pro residues" evidence="16">
    <location>
        <begin position="443"/>
        <end position="455"/>
    </location>
</feature>
<dbReference type="GO" id="GO:0030968">
    <property type="term" value="P:endoplasmic reticulum unfolded protein response"/>
    <property type="evidence" value="ECO:0000318"/>
    <property type="project" value="GO_Central"/>
</dbReference>
<dbReference type="GeneID" id="118418408"/>
<evidence type="ECO:0000256" key="5">
    <source>
        <dbReference type="ARBA" id="ARBA00022723"/>
    </source>
</evidence>
<protein>
    <recommendedName>
        <fullName evidence="13">E3 ubiquitin-protein ligase AMFR</fullName>
        <ecNumber evidence="12">2.3.2.36</ecNumber>
    </recommendedName>
    <alternativeName>
        <fullName evidence="14">Autocrine motility factor receptor</fullName>
    </alternativeName>
</protein>
<dbReference type="GO" id="GO:0005829">
    <property type="term" value="C:cytosol"/>
    <property type="evidence" value="ECO:0000318"/>
    <property type="project" value="GO_Central"/>
</dbReference>
<keyword evidence="8" id="KW-0862">Zinc</keyword>
<dbReference type="Pfam" id="PF25563">
    <property type="entry name" value="TPR_SYVN1_N"/>
    <property type="match status" value="1"/>
</dbReference>
<feature type="transmembrane region" description="Helical" evidence="17">
    <location>
        <begin position="331"/>
        <end position="352"/>
    </location>
</feature>
<evidence type="ECO:0000256" key="7">
    <source>
        <dbReference type="ARBA" id="ARBA00022824"/>
    </source>
</evidence>
<evidence type="ECO:0000256" key="15">
    <source>
        <dbReference type="PROSITE-ProRule" id="PRU00175"/>
    </source>
</evidence>
<evidence type="ECO:0000256" key="8">
    <source>
        <dbReference type="ARBA" id="ARBA00022833"/>
    </source>
</evidence>
<keyword evidence="10 17" id="KW-0472">Membrane</keyword>
<evidence type="ECO:0000256" key="12">
    <source>
        <dbReference type="ARBA" id="ARBA00034523"/>
    </source>
</evidence>
<accession>A0A9J7LE84</accession>
<feature type="transmembrane region" description="Helical" evidence="17">
    <location>
        <begin position="204"/>
        <end position="227"/>
    </location>
</feature>
<dbReference type="InterPro" id="IPR001841">
    <property type="entry name" value="Znf_RING"/>
</dbReference>
<dbReference type="GO" id="GO:0061630">
    <property type="term" value="F:ubiquitin protein ligase activity"/>
    <property type="evidence" value="ECO:0000318"/>
    <property type="project" value="GO_Central"/>
</dbReference>
<feature type="transmembrane region" description="Helical" evidence="17">
    <location>
        <begin position="140"/>
        <end position="157"/>
    </location>
</feature>
<dbReference type="Gene3D" id="3.30.40.10">
    <property type="entry name" value="Zinc/RING finger domain, C3HC4 (zinc finger)"/>
    <property type="match status" value="1"/>
</dbReference>
<keyword evidence="20" id="KW-1185">Reference proteome</keyword>
<dbReference type="Pfam" id="PF13639">
    <property type="entry name" value="zf-RING_2"/>
    <property type="match status" value="1"/>
</dbReference>
<evidence type="ECO:0000313" key="20">
    <source>
        <dbReference type="Proteomes" id="UP000001554"/>
    </source>
</evidence>
<comment type="subcellular location">
    <subcellularLocation>
        <location evidence="1">Endoplasmic reticulum membrane</location>
        <topology evidence="1">Multi-pass membrane protein</topology>
    </subcellularLocation>
</comment>
<keyword evidence="6 15" id="KW-0863">Zinc-finger</keyword>
<evidence type="ECO:0000256" key="17">
    <source>
        <dbReference type="SAM" id="Phobius"/>
    </source>
</evidence>
<dbReference type="Proteomes" id="UP000001554">
    <property type="component" value="Chromosome 6"/>
</dbReference>
<dbReference type="SUPFAM" id="SSF57850">
    <property type="entry name" value="RING/U-box"/>
    <property type="match status" value="1"/>
</dbReference>
<feature type="compositionally biased region" description="Basic and acidic residues" evidence="16">
    <location>
        <begin position="685"/>
        <end position="694"/>
    </location>
</feature>
<keyword evidence="9 17" id="KW-1133">Transmembrane helix</keyword>
<dbReference type="CDD" id="cd14421">
    <property type="entry name" value="CUE_AMFR"/>
    <property type="match status" value="1"/>
</dbReference>
<feature type="domain" description="RING-type" evidence="18">
    <location>
        <begin position="391"/>
        <end position="429"/>
    </location>
</feature>
<evidence type="ECO:0000259" key="19">
    <source>
        <dbReference type="PROSITE" id="PS51140"/>
    </source>
</evidence>
<dbReference type="RefSeq" id="XP_035680190.1">
    <property type="nucleotide sequence ID" value="XM_035824297.1"/>
</dbReference>
<reference evidence="20" key="1">
    <citation type="journal article" date="2020" name="Nat. Ecol. Evol.">
        <title>Deeply conserved synteny resolves early events in vertebrate evolution.</title>
        <authorList>
            <person name="Simakov O."/>
            <person name="Marletaz F."/>
            <person name="Yue J.X."/>
            <person name="O'Connell B."/>
            <person name="Jenkins J."/>
            <person name="Brandt A."/>
            <person name="Calef R."/>
            <person name="Tung C.H."/>
            <person name="Huang T.K."/>
            <person name="Schmutz J."/>
            <person name="Satoh N."/>
            <person name="Yu J.K."/>
            <person name="Putnam N.H."/>
            <person name="Green R.E."/>
            <person name="Rokhsar D.S."/>
        </authorList>
    </citation>
    <scope>NUCLEOTIDE SEQUENCE [LARGE SCALE GENOMIC DNA]</scope>
    <source>
        <strain evidence="20">S238N-H82</strain>
    </source>
</reference>
<dbReference type="SMART" id="SM00546">
    <property type="entry name" value="CUE"/>
    <property type="match status" value="1"/>
</dbReference>
<proteinExistence type="predicted"/>
<dbReference type="GO" id="GO:0008270">
    <property type="term" value="F:zinc ion binding"/>
    <property type="evidence" value="ECO:0007669"/>
    <property type="project" value="UniProtKB-KW"/>
</dbReference>
<comment type="catalytic activity">
    <reaction evidence="11">
        <text>[E2 ubiquitin-conjugating enzyme]-S-ubiquitinyl-L-cysteine + [acceptor protein]-L-cysteine = [E2 ubiquitin-conjugating enzyme]-L-cysteine + [acceptor protein]-S-ubiquitinyl-L-cysteine.</text>
        <dbReference type="EC" id="2.3.2.36"/>
    </reaction>
</comment>
<evidence type="ECO:0000256" key="2">
    <source>
        <dbReference type="ARBA" id="ARBA00004906"/>
    </source>
</evidence>
<evidence type="ECO:0000256" key="6">
    <source>
        <dbReference type="ARBA" id="ARBA00022771"/>
    </source>
</evidence>
<dbReference type="AlphaFoldDB" id="A0A9J7LE84"/>
<evidence type="ECO:0000256" key="11">
    <source>
        <dbReference type="ARBA" id="ARBA00034438"/>
    </source>
</evidence>
<dbReference type="GO" id="GO:0043130">
    <property type="term" value="F:ubiquitin binding"/>
    <property type="evidence" value="ECO:0007669"/>
    <property type="project" value="InterPro"/>
</dbReference>
<dbReference type="OMA" id="EWKINAT"/>
<keyword evidence="7" id="KW-0256">Endoplasmic reticulum</keyword>
<dbReference type="FunFam" id="3.30.40.10:FF:000149">
    <property type="entry name" value="E3 ubiquitin-protein ligase AMFR"/>
    <property type="match status" value="1"/>
</dbReference>
<dbReference type="PROSITE" id="PS50089">
    <property type="entry name" value="ZF_RING_2"/>
    <property type="match status" value="1"/>
</dbReference>
<dbReference type="OrthoDB" id="3824970at2759"/>
<keyword evidence="3" id="KW-0808">Transferase</keyword>
<feature type="region of interest" description="Disordered" evidence="16">
    <location>
        <begin position="657"/>
        <end position="694"/>
    </location>
</feature>
<gene>
    <name evidence="21" type="primary">LOC118418408</name>
</gene>